<dbReference type="Gene3D" id="3.40.50.2000">
    <property type="entry name" value="Glycogen Phosphorylase B"/>
    <property type="match status" value="1"/>
</dbReference>
<dbReference type="KEGG" id="anf:AQPE_0058"/>
<gene>
    <name evidence="1" type="ORF">AQPE_0058</name>
</gene>
<evidence type="ECO:0008006" key="3">
    <source>
        <dbReference type="Google" id="ProtNLM"/>
    </source>
</evidence>
<dbReference type="Proteomes" id="UP001193389">
    <property type="component" value="Chromosome"/>
</dbReference>
<dbReference type="SUPFAM" id="SSF53756">
    <property type="entry name" value="UDP-Glycosyltransferase/glycogen phosphorylase"/>
    <property type="match status" value="1"/>
</dbReference>
<organism evidence="1 2">
    <name type="scientific">Aquipluma nitroreducens</name>
    <dbReference type="NCBI Taxonomy" id="2010828"/>
    <lineage>
        <taxon>Bacteria</taxon>
        <taxon>Pseudomonadati</taxon>
        <taxon>Bacteroidota</taxon>
        <taxon>Bacteroidia</taxon>
        <taxon>Marinilabiliales</taxon>
        <taxon>Prolixibacteraceae</taxon>
        <taxon>Aquipluma</taxon>
    </lineage>
</organism>
<reference evidence="1" key="1">
    <citation type="journal article" date="2020" name="Int. J. Syst. Evol. Microbiol.">
        <title>Aquipluma nitroreducens gen. nov. sp. nov., a novel facultatively anaerobic bacterium isolated from a freshwater lake.</title>
        <authorList>
            <person name="Watanabe M."/>
            <person name="Kojima H."/>
            <person name="Fukui M."/>
        </authorList>
    </citation>
    <scope>NUCLEOTIDE SEQUENCE</scope>
    <source>
        <strain evidence="1">MeG22</strain>
    </source>
</reference>
<evidence type="ECO:0000313" key="2">
    <source>
        <dbReference type="Proteomes" id="UP001193389"/>
    </source>
</evidence>
<name>A0A5K7S2V6_9BACT</name>
<evidence type="ECO:0000313" key="1">
    <source>
        <dbReference type="EMBL" id="BBE15922.1"/>
    </source>
</evidence>
<protein>
    <recommendedName>
        <fullName evidence="3">Mannosyltransferase</fullName>
    </recommendedName>
</protein>
<dbReference type="EMBL" id="AP018694">
    <property type="protein sequence ID" value="BBE15922.1"/>
    <property type="molecule type" value="Genomic_DNA"/>
</dbReference>
<proteinExistence type="predicted"/>
<accession>A0A5K7S2V6</accession>
<keyword evidence="2" id="KW-1185">Reference proteome</keyword>
<sequence length="372" mass="43012">METALQLVAFNIPYPPDYGGVIDIFYKIKALAENGVSVYLHCFEYNRPQAVELEKYCTKVFYYPRKYGIRYQLSTKPYIVITRHNNQLLNNLSSKNYPILFEGLHTCLNLENEALKNNTKLVRTHNVEHEYYLNLCKAEPNIFRKMFFRIEACKLKRYENVLKSASHLLCISPNDNLYFDQKFGNSHFIPAFHPFNEIKSKEGRGEYILFHGNLSVSENIQAVEYLIQHVFSKISQPVIIAGKNPSERLAHKIHKLANIQLVSNPENDQMENLIQNSHICLIPTFQDTGLKLKLLASLFSGRFCIANAPMIHKTGLEHLCHQADTPEDMIACVNELFELDFTSEETEKRKLILEDAFSNRHNALNIVKLLKN</sequence>
<dbReference type="AlphaFoldDB" id="A0A5K7S2V6"/>
<dbReference type="RefSeq" id="WP_318349039.1">
    <property type="nucleotide sequence ID" value="NZ_AP018694.1"/>
</dbReference>